<evidence type="ECO:0000313" key="6">
    <source>
        <dbReference type="EMBL" id="EYF07778.1"/>
    </source>
</evidence>
<dbReference type="PANTHER" id="PTHR43023">
    <property type="entry name" value="PROTEIN TRIGALACTOSYLDIACYLGLYCEROL 3, CHLOROPLASTIC"/>
    <property type="match status" value="1"/>
</dbReference>
<dbReference type="STRING" id="1192034.CAP_6800"/>
<keyword evidence="1" id="KW-0813">Transport</keyword>
<dbReference type="OrthoDB" id="9809450at2"/>
<dbReference type="GO" id="GO:0016887">
    <property type="term" value="F:ATP hydrolysis activity"/>
    <property type="evidence" value="ECO:0007669"/>
    <property type="project" value="InterPro"/>
</dbReference>
<sequence length="280" mass="31254">MPPGWEPRDHLFVDDLKKNFGPTKVLHGVTMHLRRKETAVIIGGSGAGKTTLLRILIGLERPTTGHVWVDGEDMSALSDYEMNRMRQQFGMVFQYAALLDSLTVFDNVAFPLREHRKKMSRAEQRDKVVGMLNLLGLENKEERMPSELSGGQRKRVGLARALMLEPQILIYDEPTSGLDPLTSRMVDDLIEETRDRFGITSVVISHDMASTFRIAHQAFLVVQGRVIAHGTPDELAHGDNEEARNFIKASGVATDSVSRVDKPAPPEETTQVQRSPTSVE</sequence>
<dbReference type="InterPro" id="IPR027417">
    <property type="entry name" value="P-loop_NTPase"/>
</dbReference>
<proteinExistence type="predicted"/>
<evidence type="ECO:0000256" key="1">
    <source>
        <dbReference type="ARBA" id="ARBA00022448"/>
    </source>
</evidence>
<evidence type="ECO:0000256" key="4">
    <source>
        <dbReference type="SAM" id="MobiDB-lite"/>
    </source>
</evidence>
<evidence type="ECO:0000256" key="3">
    <source>
        <dbReference type="ARBA" id="ARBA00022840"/>
    </source>
</evidence>
<dbReference type="SUPFAM" id="SSF52540">
    <property type="entry name" value="P-loop containing nucleoside triphosphate hydrolases"/>
    <property type="match status" value="1"/>
</dbReference>
<dbReference type="GO" id="GO:0005524">
    <property type="term" value="F:ATP binding"/>
    <property type="evidence" value="ECO:0007669"/>
    <property type="project" value="UniProtKB-KW"/>
</dbReference>
<evidence type="ECO:0000259" key="5">
    <source>
        <dbReference type="PROSITE" id="PS50893"/>
    </source>
</evidence>
<accession>A0A017TEQ0</accession>
<dbReference type="InterPro" id="IPR003439">
    <property type="entry name" value="ABC_transporter-like_ATP-bd"/>
</dbReference>
<feature type="compositionally biased region" description="Polar residues" evidence="4">
    <location>
        <begin position="268"/>
        <end position="280"/>
    </location>
</feature>
<evidence type="ECO:0000256" key="2">
    <source>
        <dbReference type="ARBA" id="ARBA00022741"/>
    </source>
</evidence>
<keyword evidence="3 6" id="KW-0067">ATP-binding</keyword>
<reference evidence="6 7" key="1">
    <citation type="submission" date="2013-05" db="EMBL/GenBank/DDBJ databases">
        <title>Genome assembly of Chondromyces apiculatus DSM 436.</title>
        <authorList>
            <person name="Sharma G."/>
            <person name="Khatri I."/>
            <person name="Kaur C."/>
            <person name="Mayilraj S."/>
            <person name="Subramanian S."/>
        </authorList>
    </citation>
    <scope>NUCLEOTIDE SEQUENCE [LARGE SCALE GENOMIC DNA]</scope>
    <source>
        <strain evidence="6 7">DSM 436</strain>
    </source>
</reference>
<dbReference type="AlphaFoldDB" id="A0A017TEQ0"/>
<feature type="region of interest" description="Disordered" evidence="4">
    <location>
        <begin position="254"/>
        <end position="280"/>
    </location>
</feature>
<dbReference type="EMBL" id="ASRX01000006">
    <property type="protein sequence ID" value="EYF07778.1"/>
    <property type="molecule type" value="Genomic_DNA"/>
</dbReference>
<dbReference type="PROSITE" id="PS00211">
    <property type="entry name" value="ABC_TRANSPORTER_1"/>
    <property type="match status" value="1"/>
</dbReference>
<gene>
    <name evidence="6" type="ORF">CAP_6800</name>
</gene>
<keyword evidence="2" id="KW-0547">Nucleotide-binding</keyword>
<dbReference type="PROSITE" id="PS50893">
    <property type="entry name" value="ABC_TRANSPORTER_2"/>
    <property type="match status" value="1"/>
</dbReference>
<dbReference type="InterPro" id="IPR003593">
    <property type="entry name" value="AAA+_ATPase"/>
</dbReference>
<evidence type="ECO:0000313" key="7">
    <source>
        <dbReference type="Proteomes" id="UP000019678"/>
    </source>
</evidence>
<feature type="domain" description="ABC transporter" evidence="5">
    <location>
        <begin position="11"/>
        <end position="248"/>
    </location>
</feature>
<keyword evidence="7" id="KW-1185">Reference proteome</keyword>
<dbReference type="Gene3D" id="3.40.50.300">
    <property type="entry name" value="P-loop containing nucleotide triphosphate hydrolases"/>
    <property type="match status" value="1"/>
</dbReference>
<dbReference type="Pfam" id="PF00005">
    <property type="entry name" value="ABC_tran"/>
    <property type="match status" value="1"/>
</dbReference>
<dbReference type="PANTHER" id="PTHR43023:SF6">
    <property type="entry name" value="INTERMEMBRANE PHOSPHOLIPID TRANSPORT SYSTEM ATP-BINDING PROTEIN MLAF"/>
    <property type="match status" value="1"/>
</dbReference>
<dbReference type="InterPro" id="IPR017871">
    <property type="entry name" value="ABC_transporter-like_CS"/>
</dbReference>
<name>A0A017TEQ0_9BACT</name>
<protein>
    <submittedName>
        <fullName evidence="6">Methionine ABC transporter ATP-binding protein</fullName>
    </submittedName>
</protein>
<dbReference type="SMART" id="SM00382">
    <property type="entry name" value="AAA"/>
    <property type="match status" value="1"/>
</dbReference>
<comment type="caution">
    <text evidence="6">The sequence shown here is derived from an EMBL/GenBank/DDBJ whole genome shotgun (WGS) entry which is preliminary data.</text>
</comment>
<organism evidence="6 7">
    <name type="scientific">Chondromyces apiculatus DSM 436</name>
    <dbReference type="NCBI Taxonomy" id="1192034"/>
    <lineage>
        <taxon>Bacteria</taxon>
        <taxon>Pseudomonadati</taxon>
        <taxon>Myxococcota</taxon>
        <taxon>Polyangia</taxon>
        <taxon>Polyangiales</taxon>
        <taxon>Polyangiaceae</taxon>
        <taxon>Chondromyces</taxon>
    </lineage>
</organism>
<dbReference type="eggNOG" id="COG1127">
    <property type="taxonomic scope" value="Bacteria"/>
</dbReference>
<dbReference type="Proteomes" id="UP000019678">
    <property type="component" value="Unassembled WGS sequence"/>
</dbReference>